<reference evidence="7 8" key="1">
    <citation type="journal article" date="2019" name="Environ. Microbiol.">
        <title>Species interactions and distinct microbial communities in high Arctic permafrost affected cryosols are associated with the CH4 and CO2 gas fluxes.</title>
        <authorList>
            <person name="Altshuler I."/>
            <person name="Hamel J."/>
            <person name="Turney S."/>
            <person name="Magnuson E."/>
            <person name="Levesque R."/>
            <person name="Greer C."/>
            <person name="Whyte L.G."/>
        </authorList>
    </citation>
    <scope>NUCLEOTIDE SEQUENCE [LARGE SCALE GENOMIC DNA]</scope>
    <source>
        <strain evidence="7 8">S9.2P</strain>
    </source>
</reference>
<evidence type="ECO:0000256" key="3">
    <source>
        <dbReference type="ARBA" id="ARBA00022989"/>
    </source>
</evidence>
<keyword evidence="4 5" id="KW-0472">Membrane</keyword>
<evidence type="ECO:0000259" key="6">
    <source>
        <dbReference type="Pfam" id="PF14378"/>
    </source>
</evidence>
<comment type="caution">
    <text evidence="7">The sequence shown here is derived from an EMBL/GenBank/DDBJ whole genome shotgun (WGS) entry which is preliminary data.</text>
</comment>
<evidence type="ECO:0000256" key="1">
    <source>
        <dbReference type="ARBA" id="ARBA00004141"/>
    </source>
</evidence>
<proteinExistence type="predicted"/>
<comment type="subcellular location">
    <subcellularLocation>
        <location evidence="1">Membrane</location>
        <topology evidence="1">Multi-pass membrane protein</topology>
    </subcellularLocation>
</comment>
<protein>
    <submittedName>
        <fullName evidence="7">Inositol phosphorylceramide synthase</fullName>
    </submittedName>
</protein>
<feature type="transmembrane region" description="Helical" evidence="5">
    <location>
        <begin position="225"/>
        <end position="244"/>
    </location>
</feature>
<name>A0A502GZ42_9BACT</name>
<keyword evidence="2 5" id="KW-0812">Transmembrane</keyword>
<dbReference type="GO" id="GO:0016020">
    <property type="term" value="C:membrane"/>
    <property type="evidence" value="ECO:0007669"/>
    <property type="project" value="UniProtKB-SubCell"/>
</dbReference>
<feature type="transmembrane region" description="Helical" evidence="5">
    <location>
        <begin position="124"/>
        <end position="148"/>
    </location>
</feature>
<evidence type="ECO:0000256" key="2">
    <source>
        <dbReference type="ARBA" id="ARBA00022692"/>
    </source>
</evidence>
<dbReference type="PANTHER" id="PTHR31310">
    <property type="match status" value="1"/>
</dbReference>
<organism evidence="7 8">
    <name type="scientific">Hymenobacter nivis</name>
    <dbReference type="NCBI Taxonomy" id="1850093"/>
    <lineage>
        <taxon>Bacteria</taxon>
        <taxon>Pseudomonadati</taxon>
        <taxon>Bacteroidota</taxon>
        <taxon>Cytophagia</taxon>
        <taxon>Cytophagales</taxon>
        <taxon>Hymenobacteraceae</taxon>
        <taxon>Hymenobacter</taxon>
    </lineage>
</organism>
<feature type="domain" description="Inositolphosphotransferase Aur1/Ipt1" evidence="6">
    <location>
        <begin position="116"/>
        <end position="290"/>
    </location>
</feature>
<dbReference type="CDD" id="cd03386">
    <property type="entry name" value="PAP2_Aur1_like"/>
    <property type="match status" value="1"/>
</dbReference>
<feature type="transmembrane region" description="Helical" evidence="5">
    <location>
        <begin position="17"/>
        <end position="36"/>
    </location>
</feature>
<feature type="transmembrane region" description="Helical" evidence="5">
    <location>
        <begin position="43"/>
        <end position="76"/>
    </location>
</feature>
<keyword evidence="3 5" id="KW-1133">Transmembrane helix</keyword>
<gene>
    <name evidence="7" type="ORF">EAH73_07085</name>
</gene>
<accession>A0A502GZ42</accession>
<evidence type="ECO:0000313" key="8">
    <source>
        <dbReference type="Proteomes" id="UP000317646"/>
    </source>
</evidence>
<dbReference type="Proteomes" id="UP000317646">
    <property type="component" value="Unassembled WGS sequence"/>
</dbReference>
<dbReference type="PANTHER" id="PTHR31310:SF7">
    <property type="entry name" value="PA-PHOSPHATASE RELATED-FAMILY PROTEIN DDB_G0268928"/>
    <property type="match status" value="1"/>
</dbReference>
<dbReference type="InterPro" id="IPR026841">
    <property type="entry name" value="Aur1/Ipt1"/>
</dbReference>
<dbReference type="AlphaFoldDB" id="A0A502GZ42"/>
<keyword evidence="8" id="KW-1185">Reference proteome</keyword>
<evidence type="ECO:0000256" key="5">
    <source>
        <dbReference type="SAM" id="Phobius"/>
    </source>
</evidence>
<evidence type="ECO:0000313" key="7">
    <source>
        <dbReference type="EMBL" id="TPG67657.1"/>
    </source>
</evidence>
<feature type="transmembrane region" description="Helical" evidence="5">
    <location>
        <begin position="251"/>
        <end position="269"/>
    </location>
</feature>
<dbReference type="RefSeq" id="WP_140465776.1">
    <property type="nucleotide sequence ID" value="NZ_RCYZ01000002.1"/>
</dbReference>
<dbReference type="InterPro" id="IPR052185">
    <property type="entry name" value="IPC_Synthase-Related"/>
</dbReference>
<dbReference type="EMBL" id="RCYZ01000002">
    <property type="protein sequence ID" value="TPG67657.1"/>
    <property type="molecule type" value="Genomic_DNA"/>
</dbReference>
<sequence length="317" mass="35496">MLHSSSAPAAGPASRQGALLVLGLSLAYLLLSYLLIGFRPEQLVLVGLCNACYFLSATTRRFITGFSIFVVFWVLYDYLRAFPNYTFRAVDVAPIYHAEKALFGIGYHSQLLTPNEFWLRHHTAFLDVLCGIFYLCWVPIPLGFAAYLFFRNRRLFFEFSLTFLLVNLLGFVIYYLHPAAPPWYVQQHGLTFQPLAMGSTAGLARFDAFFGVSIFKSIYAKNANVFAAMPSLHSAYPVIVMFYAVKNRSGVFNLVFFTIMLGIWFAAVYTSHHYVLDVLAGICTALVGITLLRLLLAKSAAFNRFLAAFMRATAPAA</sequence>
<feature type="transmembrane region" description="Helical" evidence="5">
    <location>
        <begin position="275"/>
        <end position="296"/>
    </location>
</feature>
<feature type="transmembrane region" description="Helical" evidence="5">
    <location>
        <begin position="155"/>
        <end position="176"/>
    </location>
</feature>
<evidence type="ECO:0000256" key="4">
    <source>
        <dbReference type="ARBA" id="ARBA00023136"/>
    </source>
</evidence>
<dbReference type="OrthoDB" id="629685at2"/>
<dbReference type="Pfam" id="PF14378">
    <property type="entry name" value="PAP2_3"/>
    <property type="match status" value="1"/>
</dbReference>